<reference evidence="1 2" key="1">
    <citation type="journal article" date="2018" name="MBio">
        <title>Comparative Genomics Reveals the Core Gene Toolbox for the Fungus-Insect Symbiosis.</title>
        <authorList>
            <person name="Wang Y."/>
            <person name="Stata M."/>
            <person name="Wang W."/>
            <person name="Stajich J.E."/>
            <person name="White M.M."/>
            <person name="Moncalvo J.M."/>
        </authorList>
    </citation>
    <scope>NUCLEOTIDE SEQUENCE [LARGE SCALE GENOMIC DNA]</scope>
    <source>
        <strain evidence="1 2">AUS-126-30</strain>
    </source>
</reference>
<protein>
    <recommendedName>
        <fullName evidence="3">F-box domain-containing protein</fullName>
    </recommendedName>
</protein>
<dbReference type="AlphaFoldDB" id="A0A2U1J663"/>
<keyword evidence="2" id="KW-1185">Reference proteome</keyword>
<evidence type="ECO:0008006" key="3">
    <source>
        <dbReference type="Google" id="ProtNLM"/>
    </source>
</evidence>
<name>A0A2U1J663_SMIAN</name>
<organism evidence="1 2">
    <name type="scientific">Smittium angustum</name>
    <dbReference type="NCBI Taxonomy" id="133377"/>
    <lineage>
        <taxon>Eukaryota</taxon>
        <taxon>Fungi</taxon>
        <taxon>Fungi incertae sedis</taxon>
        <taxon>Zoopagomycota</taxon>
        <taxon>Kickxellomycotina</taxon>
        <taxon>Harpellomycetes</taxon>
        <taxon>Harpellales</taxon>
        <taxon>Legeriomycetaceae</taxon>
        <taxon>Smittium</taxon>
    </lineage>
</organism>
<dbReference type="Proteomes" id="UP000245591">
    <property type="component" value="Unassembled WGS sequence"/>
</dbReference>
<gene>
    <name evidence="1" type="ORF">BB558_003426</name>
</gene>
<evidence type="ECO:0000313" key="2">
    <source>
        <dbReference type="Proteomes" id="UP000245591"/>
    </source>
</evidence>
<proteinExistence type="predicted"/>
<sequence>MNLLPLAIPERICEYLLENSDFSSLWELGRVSSVWREGVLINIWKNIELSVDLGLAYPIYLKLRYGKYVRSLIFCNSPTKDTRFFPNNKFISYLFHEISFKNLKVFQYPIPPNDFITNVLNIKWPALSHIQFNFTENLNWSEIFSLISLNTNILSKITINSPTFDFNLILFHLCSVKNSITHISFKSEVQSLNLELSVPSQDTPLFQNTLSLNSNKFENMKLFGNMINHSILLSILKTQKTLKDLELDNFLGDEIQRLSDILSTKNFPDINPENENEIYLFENRLQPQTVQFDSGNISKTPFGFFPSLKRLVINNACFFDTDIKFGLQPDAFPVIESLVVRNIQYYSKLTDEEIYSPSIFTKNAFTYTFSKKWFSLKTLHLPSITNTEAELISTNCPALESLVINAHSPNSSKLSVSGLSKIINNLPNLNILAVPKPFSFFDSKSENWELMCGYDPISIITEKFGTTSSHISKDKLCHNPDSNEYRHLHQSEISKINWKESKIVHLDLYGWEIGILDLACMICLLESARLIKISISDSIKRVLKNNFVYLSEVEYLDTIGTYPKFNNTALIFSKYCYHDCEPGLCMLSKIHQWFSGTKEL</sequence>
<comment type="caution">
    <text evidence="1">The sequence shown here is derived from an EMBL/GenBank/DDBJ whole genome shotgun (WGS) entry which is preliminary data.</text>
</comment>
<evidence type="ECO:0000313" key="1">
    <source>
        <dbReference type="EMBL" id="PWA00508.1"/>
    </source>
</evidence>
<dbReference type="EMBL" id="MBFU01000331">
    <property type="protein sequence ID" value="PWA00508.1"/>
    <property type="molecule type" value="Genomic_DNA"/>
</dbReference>
<accession>A0A2U1J663</accession>